<dbReference type="CDD" id="cd01167">
    <property type="entry name" value="bac_FRK"/>
    <property type="match status" value="1"/>
</dbReference>
<dbReference type="InterPro" id="IPR002173">
    <property type="entry name" value="Carboh/pur_kinase_PfkB_CS"/>
</dbReference>
<dbReference type="GO" id="GO:0005524">
    <property type="term" value="F:ATP binding"/>
    <property type="evidence" value="ECO:0007669"/>
    <property type="project" value="UniProtKB-KW"/>
</dbReference>
<dbReference type="PANTHER" id="PTHR43085:SF1">
    <property type="entry name" value="PSEUDOURIDINE KINASE-RELATED"/>
    <property type="match status" value="1"/>
</dbReference>
<organism evidence="8 9">
    <name type="scientific">Candidatus Intestinimonas pullistercoris</name>
    <dbReference type="NCBI Taxonomy" id="2838623"/>
    <lineage>
        <taxon>Bacteria</taxon>
        <taxon>Bacillati</taxon>
        <taxon>Bacillota</taxon>
        <taxon>Clostridia</taxon>
        <taxon>Eubacteriales</taxon>
        <taxon>Intestinimonas</taxon>
    </lineage>
</organism>
<dbReference type="PANTHER" id="PTHR43085">
    <property type="entry name" value="HEXOKINASE FAMILY MEMBER"/>
    <property type="match status" value="1"/>
</dbReference>
<dbReference type="InterPro" id="IPR050306">
    <property type="entry name" value="PfkB_Carbo_kinase"/>
</dbReference>
<keyword evidence="3" id="KW-0547">Nucleotide-binding</keyword>
<protein>
    <submittedName>
        <fullName evidence="8">Carbohydrate kinase</fullName>
    </submittedName>
</protein>
<dbReference type="GO" id="GO:0006000">
    <property type="term" value="P:fructose metabolic process"/>
    <property type="evidence" value="ECO:0007669"/>
    <property type="project" value="UniProtKB-ARBA"/>
</dbReference>
<evidence type="ECO:0000256" key="3">
    <source>
        <dbReference type="ARBA" id="ARBA00022741"/>
    </source>
</evidence>
<dbReference type="InterPro" id="IPR002139">
    <property type="entry name" value="Ribo/fructo_kinase"/>
</dbReference>
<evidence type="ECO:0000256" key="2">
    <source>
        <dbReference type="ARBA" id="ARBA00022679"/>
    </source>
</evidence>
<keyword evidence="5" id="KW-0067">ATP-binding</keyword>
<keyword evidence="2 6" id="KW-0808">Transferase</keyword>
<accession>A0A9D2P3Z1</accession>
<keyword evidence="4 6" id="KW-0418">Kinase</keyword>
<dbReference type="SUPFAM" id="SSF53613">
    <property type="entry name" value="Ribokinase-like"/>
    <property type="match status" value="1"/>
</dbReference>
<dbReference type="EMBL" id="DWWJ01000195">
    <property type="protein sequence ID" value="HJC41958.1"/>
    <property type="molecule type" value="Genomic_DNA"/>
</dbReference>
<evidence type="ECO:0000256" key="1">
    <source>
        <dbReference type="ARBA" id="ARBA00010688"/>
    </source>
</evidence>
<evidence type="ECO:0000256" key="6">
    <source>
        <dbReference type="RuleBase" id="RU003704"/>
    </source>
</evidence>
<dbReference type="Proteomes" id="UP000823882">
    <property type="component" value="Unassembled WGS sequence"/>
</dbReference>
<evidence type="ECO:0000256" key="5">
    <source>
        <dbReference type="ARBA" id="ARBA00022840"/>
    </source>
</evidence>
<comment type="similarity">
    <text evidence="1 6">Belongs to the carbohydrate kinase PfkB family.</text>
</comment>
<dbReference type="InterPro" id="IPR011611">
    <property type="entry name" value="PfkB_dom"/>
</dbReference>
<proteinExistence type="inferred from homology"/>
<comment type="caution">
    <text evidence="8">The sequence shown here is derived from an EMBL/GenBank/DDBJ whole genome shotgun (WGS) entry which is preliminary data.</text>
</comment>
<evidence type="ECO:0000259" key="7">
    <source>
        <dbReference type="Pfam" id="PF00294"/>
    </source>
</evidence>
<reference evidence="8" key="2">
    <citation type="submission" date="2021-04" db="EMBL/GenBank/DDBJ databases">
        <authorList>
            <person name="Gilroy R."/>
        </authorList>
    </citation>
    <scope>NUCLEOTIDE SEQUENCE</scope>
    <source>
        <strain evidence="8">CHK186-1790</strain>
    </source>
</reference>
<evidence type="ECO:0000313" key="8">
    <source>
        <dbReference type="EMBL" id="HJC41958.1"/>
    </source>
</evidence>
<dbReference type="GO" id="GO:0008865">
    <property type="term" value="F:fructokinase activity"/>
    <property type="evidence" value="ECO:0007669"/>
    <property type="project" value="UniProtKB-ARBA"/>
</dbReference>
<evidence type="ECO:0000313" key="9">
    <source>
        <dbReference type="Proteomes" id="UP000823882"/>
    </source>
</evidence>
<reference evidence="8" key="1">
    <citation type="journal article" date="2021" name="PeerJ">
        <title>Extensive microbial diversity within the chicken gut microbiome revealed by metagenomics and culture.</title>
        <authorList>
            <person name="Gilroy R."/>
            <person name="Ravi A."/>
            <person name="Getino M."/>
            <person name="Pursley I."/>
            <person name="Horton D.L."/>
            <person name="Alikhan N.F."/>
            <person name="Baker D."/>
            <person name="Gharbi K."/>
            <person name="Hall N."/>
            <person name="Watson M."/>
            <person name="Adriaenssens E.M."/>
            <person name="Foster-Nyarko E."/>
            <person name="Jarju S."/>
            <person name="Secka A."/>
            <person name="Antonio M."/>
            <person name="Oren A."/>
            <person name="Chaudhuri R.R."/>
            <person name="La Ragione R."/>
            <person name="Hildebrand F."/>
            <person name="Pallen M.J."/>
        </authorList>
    </citation>
    <scope>NUCLEOTIDE SEQUENCE</scope>
    <source>
        <strain evidence="8">CHK186-1790</strain>
    </source>
</reference>
<dbReference type="Pfam" id="PF00294">
    <property type="entry name" value="PfkB"/>
    <property type="match status" value="1"/>
</dbReference>
<gene>
    <name evidence="8" type="ORF">H9701_10480</name>
</gene>
<dbReference type="PROSITE" id="PS00584">
    <property type="entry name" value="PFKB_KINASES_2"/>
    <property type="match status" value="1"/>
</dbReference>
<name>A0A9D2P3Z1_9FIRM</name>
<dbReference type="Gene3D" id="3.40.1190.20">
    <property type="match status" value="1"/>
</dbReference>
<dbReference type="AlphaFoldDB" id="A0A9D2P3Z1"/>
<evidence type="ECO:0000256" key="4">
    <source>
        <dbReference type="ARBA" id="ARBA00022777"/>
    </source>
</evidence>
<feature type="domain" description="Carbohydrate kinase PfkB" evidence="7">
    <location>
        <begin position="1"/>
        <end position="305"/>
    </location>
</feature>
<dbReference type="PRINTS" id="PR00990">
    <property type="entry name" value="RIBOKINASE"/>
</dbReference>
<sequence length="309" mass="32444">MPDITAIGEILIDLTQTGVNEARVPVLAANPGGAPANVAVAAARLGAEAAFIGKVGADGFGAYLTSVLKENRVDVSGLRTGEAATTMAIVSVDASGERDFRFVRGADADLTCGEVDLELVGRSRFLHFGSVSLTGGEARQTTLYAVEEARRRGVLVSYDPNYRQALWPSQEEAVAWMKRPLPLVDVLKLSDEELPLLTGTEDPEDGTALLREMGIPLVLLTLGGEGACYRLGESFGRVDGVKTTVADTNGAGDTFLGAVLSRLCRRPAGPLEGLTAGELEEIVVFANRAAAKTCSRSGAIPAMPTLEEL</sequence>
<dbReference type="InterPro" id="IPR029056">
    <property type="entry name" value="Ribokinase-like"/>
</dbReference>